<accession>A0AA39MGR4</accession>
<dbReference type="PANTHER" id="PTHR32022">
    <property type="entry name" value="D-GLUTAMATE CYCLASE, MITOCHONDRIAL"/>
    <property type="match status" value="1"/>
</dbReference>
<dbReference type="InterPro" id="IPR009906">
    <property type="entry name" value="D-Glu_cyclase"/>
</dbReference>
<evidence type="ECO:0000313" key="4">
    <source>
        <dbReference type="Proteomes" id="UP001175226"/>
    </source>
</evidence>
<protein>
    <recommendedName>
        <fullName evidence="5">DUF1445-domain-containing protein</fullName>
    </recommendedName>
</protein>
<dbReference type="Gene3D" id="3.30.2040.10">
    <property type="entry name" value="PSTPO5379-like domain"/>
    <property type="match status" value="1"/>
</dbReference>
<keyword evidence="4" id="KW-1185">Reference proteome</keyword>
<proteinExistence type="inferred from homology"/>
<dbReference type="SUPFAM" id="SSF160920">
    <property type="entry name" value="PSTPO5379-like"/>
    <property type="match status" value="1"/>
</dbReference>
<keyword evidence="2" id="KW-0456">Lyase</keyword>
<comment type="caution">
    <text evidence="3">The sequence shown here is derived from an EMBL/GenBank/DDBJ whole genome shotgun (WGS) entry which is preliminary data.</text>
</comment>
<gene>
    <name evidence="3" type="ORF">EV421DRAFT_1847153</name>
</gene>
<evidence type="ECO:0000256" key="2">
    <source>
        <dbReference type="ARBA" id="ARBA00023239"/>
    </source>
</evidence>
<evidence type="ECO:0000313" key="3">
    <source>
        <dbReference type="EMBL" id="KAK0432890.1"/>
    </source>
</evidence>
<comment type="similarity">
    <text evidence="1">Belongs to the D-glutamate cyclase family.</text>
</comment>
<dbReference type="Proteomes" id="UP001175226">
    <property type="component" value="Unassembled WGS sequence"/>
</dbReference>
<dbReference type="GO" id="GO:0047820">
    <property type="term" value="F:D-glutamate cyclase activity"/>
    <property type="evidence" value="ECO:0007669"/>
    <property type="project" value="TreeGrafter"/>
</dbReference>
<dbReference type="EMBL" id="JAUEPT010000088">
    <property type="protein sequence ID" value="KAK0432890.1"/>
    <property type="molecule type" value="Genomic_DNA"/>
</dbReference>
<dbReference type="PANTHER" id="PTHR32022:SF10">
    <property type="entry name" value="D-GLUTAMATE CYCLASE, MITOCHONDRIAL"/>
    <property type="match status" value="1"/>
</dbReference>
<dbReference type="InterPro" id="IPR038021">
    <property type="entry name" value="Putative_hydro-lyase"/>
</dbReference>
<reference evidence="3" key="1">
    <citation type="submission" date="2023-06" db="EMBL/GenBank/DDBJ databases">
        <authorList>
            <consortium name="Lawrence Berkeley National Laboratory"/>
            <person name="Ahrendt S."/>
            <person name="Sahu N."/>
            <person name="Indic B."/>
            <person name="Wong-Bajracharya J."/>
            <person name="Merenyi Z."/>
            <person name="Ke H.-M."/>
            <person name="Monk M."/>
            <person name="Kocsube S."/>
            <person name="Drula E."/>
            <person name="Lipzen A."/>
            <person name="Balint B."/>
            <person name="Henrissat B."/>
            <person name="Andreopoulos B."/>
            <person name="Martin F.M."/>
            <person name="Harder C.B."/>
            <person name="Rigling D."/>
            <person name="Ford K.L."/>
            <person name="Foster G.D."/>
            <person name="Pangilinan J."/>
            <person name="Papanicolaou A."/>
            <person name="Barry K."/>
            <person name="LaButti K."/>
            <person name="Viragh M."/>
            <person name="Koriabine M."/>
            <person name="Yan M."/>
            <person name="Riley R."/>
            <person name="Champramary S."/>
            <person name="Plett K.L."/>
            <person name="Tsai I.J."/>
            <person name="Slot J."/>
            <person name="Sipos G."/>
            <person name="Plett J."/>
            <person name="Nagy L.G."/>
            <person name="Grigoriev I.V."/>
        </authorList>
    </citation>
    <scope>NUCLEOTIDE SEQUENCE</scope>
    <source>
        <strain evidence="3">FPL87.14</strain>
    </source>
</reference>
<dbReference type="Gene3D" id="3.40.1640.10">
    <property type="entry name" value="PSTPO5379-like"/>
    <property type="match status" value="1"/>
</dbReference>
<organism evidence="3 4">
    <name type="scientific">Armillaria borealis</name>
    <dbReference type="NCBI Taxonomy" id="47425"/>
    <lineage>
        <taxon>Eukaryota</taxon>
        <taxon>Fungi</taxon>
        <taxon>Dikarya</taxon>
        <taxon>Basidiomycota</taxon>
        <taxon>Agaricomycotina</taxon>
        <taxon>Agaricomycetes</taxon>
        <taxon>Agaricomycetidae</taxon>
        <taxon>Agaricales</taxon>
        <taxon>Marasmiineae</taxon>
        <taxon>Physalacriaceae</taxon>
        <taxon>Armillaria</taxon>
    </lineage>
</organism>
<dbReference type="GO" id="GO:0006536">
    <property type="term" value="P:glutamate metabolic process"/>
    <property type="evidence" value="ECO:0007669"/>
    <property type="project" value="TreeGrafter"/>
</dbReference>
<evidence type="ECO:0008006" key="5">
    <source>
        <dbReference type="Google" id="ProtNLM"/>
    </source>
</evidence>
<dbReference type="AlphaFoldDB" id="A0AA39MGR4"/>
<name>A0AA39MGR4_9AGAR</name>
<evidence type="ECO:0000256" key="1">
    <source>
        <dbReference type="ARBA" id="ARBA00007896"/>
    </source>
</evidence>
<sequence length="243" mass="26367">MSAEVASTVTLTPSDIRSLCRADVFKEASTAGTCAGHVQANVIILPQKYADDFRWLCLRNPVSCPLLGETKPGDSRVPEHLASNSDIRTDCPLYNIYRDGVFVESKPSLEDYWQPDSIAFFIGCSYSFEAALTGENVPMYRTNVPLMAAGAFSGHMVVSMRPYPISQVPKVRDITRPYFLAHGEPVAYGPDGAKALGLSDFDGEIAVYWGCGVTPQVAVMDSGIEGIMLVLDMVNEAVCKGKL</sequence>
<dbReference type="Pfam" id="PF07286">
    <property type="entry name" value="D-Glu_cyclase"/>
    <property type="match status" value="1"/>
</dbReference>